<dbReference type="SMART" id="SM00671">
    <property type="entry name" value="SEL1"/>
    <property type="match status" value="2"/>
</dbReference>
<dbReference type="Gene3D" id="1.25.40.10">
    <property type="entry name" value="Tetratricopeptide repeat domain"/>
    <property type="match status" value="1"/>
</dbReference>
<dbReference type="PANTHER" id="PTHR11102">
    <property type="entry name" value="SEL-1-LIKE PROTEIN"/>
    <property type="match status" value="1"/>
</dbReference>
<keyword evidence="1" id="KW-1133">Transmembrane helix</keyword>
<evidence type="ECO:0008006" key="4">
    <source>
        <dbReference type="Google" id="ProtNLM"/>
    </source>
</evidence>
<feature type="transmembrane region" description="Helical" evidence="1">
    <location>
        <begin position="540"/>
        <end position="561"/>
    </location>
</feature>
<dbReference type="SUPFAM" id="SSF81901">
    <property type="entry name" value="HCP-like"/>
    <property type="match status" value="2"/>
</dbReference>
<dbReference type="EMBL" id="JAOVQM010000001">
    <property type="protein sequence ID" value="MCV2231474.1"/>
    <property type="molecule type" value="Genomic_DNA"/>
</dbReference>
<dbReference type="RefSeq" id="WP_263607596.1">
    <property type="nucleotide sequence ID" value="NZ_JAOVQM010000001.1"/>
</dbReference>
<keyword evidence="1" id="KW-0812">Transmembrane</keyword>
<keyword evidence="1" id="KW-0472">Membrane</keyword>
<protein>
    <recommendedName>
        <fullName evidence="4">Sel1 repeat family protein</fullName>
    </recommendedName>
</protein>
<name>A0ABT2Y416_9MOLU</name>
<organism evidence="2 3">
    <name type="scientific">Paracholeplasma manati</name>
    <dbReference type="NCBI Taxonomy" id="591373"/>
    <lineage>
        <taxon>Bacteria</taxon>
        <taxon>Bacillati</taxon>
        <taxon>Mycoplasmatota</taxon>
        <taxon>Mollicutes</taxon>
        <taxon>Acholeplasmatales</taxon>
        <taxon>Acholeplasmataceae</taxon>
        <taxon>Paracholeplasma</taxon>
    </lineage>
</organism>
<gene>
    <name evidence="2" type="ORF">N7548_01355</name>
</gene>
<evidence type="ECO:0000313" key="2">
    <source>
        <dbReference type="EMBL" id="MCV2231474.1"/>
    </source>
</evidence>
<dbReference type="PANTHER" id="PTHR11102:SF147">
    <property type="entry name" value="SEL1L ADAPTOR SUBUNIT OF ERAD E3 UBIQUITIN LIGASE"/>
    <property type="match status" value="1"/>
</dbReference>
<dbReference type="InterPro" id="IPR006597">
    <property type="entry name" value="Sel1-like"/>
</dbReference>
<dbReference type="Proteomes" id="UP001177160">
    <property type="component" value="Unassembled WGS sequence"/>
</dbReference>
<accession>A0ABT2Y416</accession>
<reference evidence="2" key="1">
    <citation type="submission" date="2022-09" db="EMBL/GenBank/DDBJ databases">
        <title>Novel Mycoplasma species identified in domestic and wild animals.</title>
        <authorList>
            <person name="Volokhov D.V."/>
            <person name="Furtak V.A."/>
            <person name="Zagorodnyaya T.A."/>
        </authorList>
    </citation>
    <scope>NUCLEOTIDE SEQUENCE</scope>
    <source>
        <strain evidence="2">Oakley</strain>
    </source>
</reference>
<evidence type="ECO:0000313" key="3">
    <source>
        <dbReference type="Proteomes" id="UP001177160"/>
    </source>
</evidence>
<feature type="transmembrane region" description="Helical" evidence="1">
    <location>
        <begin position="454"/>
        <end position="474"/>
    </location>
</feature>
<dbReference type="InterPro" id="IPR050767">
    <property type="entry name" value="Sel1_AlgK"/>
</dbReference>
<evidence type="ECO:0000256" key="1">
    <source>
        <dbReference type="SAM" id="Phobius"/>
    </source>
</evidence>
<keyword evidence="3" id="KW-1185">Reference proteome</keyword>
<sequence length="567" mass="65612">MDINALTLKANSGDLDACYDLAMLYKIGKGVLQNDQVYEKYIKMASAKNHPKALLELGFILVSVNKLEEGIDKIKLSAKKGYLEANYYCGQIYFGKLYNQPVNYKVGFKYFETYMEEYEPQTIHFLSEFDPRLYTSSEQELERFVGLYEKYLMPNGLYNAALVHLEAKKPNYEKAIEDLTLAHKKGYLDATHQLFHLFYDGSPMYPEFHGKDYIKATTYYVLLLNANYKPNQTNDGTAGFFIPPKGGYLETIFDYNKYVEDYKAYIFQSISYEPEFSTNIKDIKIIPEMIFEPKPLMFYTGKLDVYKEKPKKKKPAEVIQKEISYKNFDERPDSKHSVLSERAILGKYNMTQGICVFKPYEPEKLILESLHKEAEKEKATYKDLLVDSKIDFDFAYLFKPTLRLRLKYLDDTYETTLTPKDIQTGVLLEGPLKPEVEKAIVKVQKSMAKPKPTVYTIMNIILLLSLFAMNFLYYDALEANIAYAMVGTSAFYLLLVYLFSKIGPKKLQTLSKTEMIKMNDSLDFKKALKIKKQNARKRRLPILLAIFGILIGLAFVLDVYLNIINLI</sequence>
<proteinExistence type="predicted"/>
<dbReference type="InterPro" id="IPR011990">
    <property type="entry name" value="TPR-like_helical_dom_sf"/>
</dbReference>
<comment type="caution">
    <text evidence="2">The sequence shown here is derived from an EMBL/GenBank/DDBJ whole genome shotgun (WGS) entry which is preliminary data.</text>
</comment>
<feature type="transmembrane region" description="Helical" evidence="1">
    <location>
        <begin position="480"/>
        <end position="499"/>
    </location>
</feature>